<dbReference type="AlphaFoldDB" id="A0A5C6M5K4"/>
<name>A0A5C6M5K4_9PLAN</name>
<evidence type="ECO:0000256" key="1">
    <source>
        <dbReference type="SAM" id="SignalP"/>
    </source>
</evidence>
<keyword evidence="1" id="KW-0732">Signal</keyword>
<dbReference type="Proteomes" id="UP000321083">
    <property type="component" value="Unassembled WGS sequence"/>
</dbReference>
<dbReference type="EMBL" id="SRHE01000277">
    <property type="protein sequence ID" value="TWW09435.1"/>
    <property type="molecule type" value="Genomic_DNA"/>
</dbReference>
<protein>
    <recommendedName>
        <fullName evidence="4">TIGR03067 domain-containing protein</fullName>
    </recommendedName>
</protein>
<reference evidence="2 3" key="1">
    <citation type="submission" date="2019-08" db="EMBL/GenBank/DDBJ databases">
        <title>100 year-old enigma solved: identification of Planctomyces bekefii, the type genus and species of the phylum Planctomycetes.</title>
        <authorList>
            <person name="Svetlana D.N."/>
            <person name="Overmann J."/>
        </authorList>
    </citation>
    <scope>NUCLEOTIDE SEQUENCE [LARGE SCALE GENOMIC DNA]</scope>
    <source>
        <strain evidence="2">Phe10_nw2017</strain>
    </source>
</reference>
<keyword evidence="3" id="KW-1185">Reference proteome</keyword>
<proteinExistence type="predicted"/>
<comment type="caution">
    <text evidence="2">The sequence shown here is derived from an EMBL/GenBank/DDBJ whole genome shotgun (WGS) entry which is preliminary data.</text>
</comment>
<sequence length="151" mass="17023">MKNKTLFVIAFGLLAALPSGVIASELEALQGRWESRFQEQGKALRVLKIIDKNRETVETYDGDRLVHRHVVTLEEKQAEGITVMHYGESEVTHGPRKGQRGKPGSFVSKRLGDTWYNVQGLETSGETPFTVIQFKRVNEPTQTENEATPRK</sequence>
<reference evidence="2 3" key="2">
    <citation type="submission" date="2019-08" db="EMBL/GenBank/DDBJ databases">
        <authorList>
            <person name="Henke P."/>
        </authorList>
    </citation>
    <scope>NUCLEOTIDE SEQUENCE [LARGE SCALE GENOMIC DNA]</scope>
    <source>
        <strain evidence="2">Phe10_nw2017</strain>
    </source>
</reference>
<gene>
    <name evidence="2" type="ORF">E3A20_14380</name>
</gene>
<feature type="chain" id="PRO_5023099872" description="TIGR03067 domain-containing protein" evidence="1">
    <location>
        <begin position="24"/>
        <end position="151"/>
    </location>
</feature>
<accession>A0A5C6M5K4</accession>
<organism evidence="2 3">
    <name type="scientific">Planctomyces bekefii</name>
    <dbReference type="NCBI Taxonomy" id="1653850"/>
    <lineage>
        <taxon>Bacteria</taxon>
        <taxon>Pseudomonadati</taxon>
        <taxon>Planctomycetota</taxon>
        <taxon>Planctomycetia</taxon>
        <taxon>Planctomycetales</taxon>
        <taxon>Planctomycetaceae</taxon>
        <taxon>Planctomyces</taxon>
    </lineage>
</organism>
<evidence type="ECO:0008006" key="4">
    <source>
        <dbReference type="Google" id="ProtNLM"/>
    </source>
</evidence>
<feature type="signal peptide" evidence="1">
    <location>
        <begin position="1"/>
        <end position="23"/>
    </location>
</feature>
<evidence type="ECO:0000313" key="2">
    <source>
        <dbReference type="EMBL" id="TWW09435.1"/>
    </source>
</evidence>
<evidence type="ECO:0000313" key="3">
    <source>
        <dbReference type="Proteomes" id="UP000321083"/>
    </source>
</evidence>